<organism evidence="2 3">
    <name type="scientific">Planomonospora parontospora</name>
    <dbReference type="NCBI Taxonomy" id="58119"/>
    <lineage>
        <taxon>Bacteria</taxon>
        <taxon>Bacillati</taxon>
        <taxon>Actinomycetota</taxon>
        <taxon>Actinomycetes</taxon>
        <taxon>Streptosporangiales</taxon>
        <taxon>Streptosporangiaceae</taxon>
        <taxon>Planomonospora</taxon>
    </lineage>
</organism>
<dbReference type="AlphaFoldDB" id="A0AA37BM57"/>
<dbReference type="RefSeq" id="WP_191897365.1">
    <property type="nucleotide sequence ID" value="NZ_BMQD01000021.1"/>
</dbReference>
<feature type="compositionally biased region" description="Basic and acidic residues" evidence="1">
    <location>
        <begin position="292"/>
        <end position="305"/>
    </location>
</feature>
<comment type="caution">
    <text evidence="2">The sequence shown here is derived from an EMBL/GenBank/DDBJ whole genome shotgun (WGS) entry which is preliminary data.</text>
</comment>
<evidence type="ECO:0000313" key="3">
    <source>
        <dbReference type="Proteomes" id="UP000627984"/>
    </source>
</evidence>
<feature type="region of interest" description="Disordered" evidence="1">
    <location>
        <begin position="1"/>
        <end position="22"/>
    </location>
</feature>
<feature type="compositionally biased region" description="Basic residues" evidence="1">
    <location>
        <begin position="1"/>
        <end position="14"/>
    </location>
</feature>
<reference evidence="2" key="1">
    <citation type="journal article" date="2014" name="Int. J. Syst. Evol. Microbiol.">
        <title>Complete genome sequence of Corynebacterium casei LMG S-19264T (=DSM 44701T), isolated from a smear-ripened cheese.</title>
        <authorList>
            <consortium name="US DOE Joint Genome Institute (JGI-PGF)"/>
            <person name="Walter F."/>
            <person name="Albersmeier A."/>
            <person name="Kalinowski J."/>
            <person name="Ruckert C."/>
        </authorList>
    </citation>
    <scope>NUCLEOTIDE SEQUENCE</scope>
    <source>
        <strain evidence="2">JCM 3093</strain>
    </source>
</reference>
<protein>
    <submittedName>
        <fullName evidence="2">Uncharacterized protein</fullName>
    </submittedName>
</protein>
<dbReference type="EMBL" id="BMQD01000021">
    <property type="protein sequence ID" value="GGK88811.1"/>
    <property type="molecule type" value="Genomic_DNA"/>
</dbReference>
<evidence type="ECO:0000256" key="1">
    <source>
        <dbReference type="SAM" id="MobiDB-lite"/>
    </source>
</evidence>
<sequence length="348" mass="37736">MGNRHRRSSRHRTGRSPGGRPVLGVALLTDERDLAALREHGSLTHRDYAAYLAACERDMRSMRASGEVVAEAFDLGEYLDFCQDAGLDADGAVSRARYAALVCEEGDPLPYRGEPIEDFIAVLARRERLRRLSSRIEGRLALVPTGRVKAAQEHTAGVLLWLLSREGPGLHVLTCLVEAGRGDPLEVSAEVEVRQSKTLLRGEAPLVLAQMLVLARAVRALGSLIMRFRTRRTDPATGLPIEIVRGWSIRDGELRSLSGAETRAAFCADARTGDPLAPEPSAEYADAPSFREGLDERVVPDERPHPPVPDPVSDPAPEPSSDLRPAPPVREVGRASRGGGRPAPRSPG</sequence>
<accession>A0AA37BM57</accession>
<feature type="region of interest" description="Disordered" evidence="1">
    <location>
        <begin position="271"/>
        <end position="348"/>
    </location>
</feature>
<feature type="compositionally biased region" description="Pro residues" evidence="1">
    <location>
        <begin position="306"/>
        <end position="318"/>
    </location>
</feature>
<name>A0AA37BM57_9ACTN</name>
<dbReference type="Proteomes" id="UP000627984">
    <property type="component" value="Unassembled WGS sequence"/>
</dbReference>
<proteinExistence type="predicted"/>
<gene>
    <name evidence="2" type="ORF">GCM10010126_55310</name>
</gene>
<evidence type="ECO:0000313" key="2">
    <source>
        <dbReference type="EMBL" id="GGK88811.1"/>
    </source>
</evidence>
<reference evidence="2" key="2">
    <citation type="submission" date="2022-09" db="EMBL/GenBank/DDBJ databases">
        <authorList>
            <person name="Sun Q."/>
            <person name="Ohkuma M."/>
        </authorList>
    </citation>
    <scope>NUCLEOTIDE SEQUENCE</scope>
    <source>
        <strain evidence="2">JCM 3093</strain>
    </source>
</reference>